<dbReference type="InterPro" id="IPR036047">
    <property type="entry name" value="F-box-like_dom_sf"/>
</dbReference>
<reference evidence="3" key="1">
    <citation type="submission" date="2015-07" db="EMBL/GenBank/DDBJ databases">
        <title>Transcriptome Assembly of Anthurium amnicola.</title>
        <authorList>
            <person name="Suzuki J."/>
        </authorList>
    </citation>
    <scope>NUCLEOTIDE SEQUENCE</scope>
</reference>
<gene>
    <name evidence="3" type="primary">At2g02240_2</name>
    <name evidence="3" type="ORF">g.50806</name>
</gene>
<dbReference type="AlphaFoldDB" id="A0A1D1YWT8"/>
<evidence type="ECO:0000259" key="2">
    <source>
        <dbReference type="Pfam" id="PF00646"/>
    </source>
</evidence>
<protein>
    <submittedName>
        <fullName evidence="3">F-box protein At2g02240</fullName>
    </submittedName>
</protein>
<organism evidence="3">
    <name type="scientific">Anthurium amnicola</name>
    <dbReference type="NCBI Taxonomy" id="1678845"/>
    <lineage>
        <taxon>Eukaryota</taxon>
        <taxon>Viridiplantae</taxon>
        <taxon>Streptophyta</taxon>
        <taxon>Embryophyta</taxon>
        <taxon>Tracheophyta</taxon>
        <taxon>Spermatophyta</taxon>
        <taxon>Magnoliopsida</taxon>
        <taxon>Liliopsida</taxon>
        <taxon>Araceae</taxon>
        <taxon>Pothoideae</taxon>
        <taxon>Potheae</taxon>
        <taxon>Anthurium</taxon>
    </lineage>
</organism>
<dbReference type="Pfam" id="PF00646">
    <property type="entry name" value="F-box"/>
    <property type="match status" value="1"/>
</dbReference>
<dbReference type="EMBL" id="GDJX01008860">
    <property type="protein sequence ID" value="JAT59076.1"/>
    <property type="molecule type" value="Transcribed_RNA"/>
</dbReference>
<dbReference type="PANTHER" id="PTHR32278:SF111">
    <property type="entry name" value="F-BOX PROTEIN PP2-B12-RELATED"/>
    <property type="match status" value="1"/>
</dbReference>
<name>A0A1D1YWT8_9ARAE</name>
<dbReference type="InterPro" id="IPR001810">
    <property type="entry name" value="F-box_dom"/>
</dbReference>
<dbReference type="SUPFAM" id="SSF81383">
    <property type="entry name" value="F-box domain"/>
    <property type="match status" value="1"/>
</dbReference>
<evidence type="ECO:0000313" key="3">
    <source>
        <dbReference type="EMBL" id="JAT59076.1"/>
    </source>
</evidence>
<evidence type="ECO:0000256" key="1">
    <source>
        <dbReference type="SAM" id="MobiDB-lite"/>
    </source>
</evidence>
<dbReference type="Pfam" id="PF14299">
    <property type="entry name" value="PP2"/>
    <property type="match status" value="1"/>
</dbReference>
<proteinExistence type="predicted"/>
<feature type="domain" description="F-box" evidence="2">
    <location>
        <begin position="38"/>
        <end position="78"/>
    </location>
</feature>
<sequence length="258" mass="28307">MWKRVAARKISDLLQESPGMEGSPPTSVGGGGGGGGEIERIPVECISLVLSSTSPRDVCRSSAVSTAFLSAAESDIAWDRFLPPDLEEILRRSSSPVAFSSRKDLYFRLCDPIPIDGGGKVLWLEKATGKKCYMLSARALGITWGDDARYWSWISVPNARIPEVAELLDVCWLEIRASINSRDLSPDTSYGAYLVMRLSDSSYGLAEPPQETEISVGGVHASTRSVRLQDRRAGHLYQWTVADPFDEGGTEEEEEFEE</sequence>
<dbReference type="CDD" id="cd22162">
    <property type="entry name" value="F-box_AtSKIP3-like"/>
    <property type="match status" value="1"/>
</dbReference>
<feature type="non-terminal residue" evidence="3">
    <location>
        <position position="258"/>
    </location>
</feature>
<feature type="region of interest" description="Disordered" evidence="1">
    <location>
        <begin position="13"/>
        <end position="34"/>
    </location>
</feature>
<dbReference type="PANTHER" id="PTHR32278">
    <property type="entry name" value="F-BOX DOMAIN-CONTAINING PROTEIN"/>
    <property type="match status" value="1"/>
</dbReference>
<dbReference type="InterPro" id="IPR025886">
    <property type="entry name" value="PP2-like"/>
</dbReference>
<accession>A0A1D1YWT8</accession>